<feature type="transmembrane region" description="Helical" evidence="1">
    <location>
        <begin position="88"/>
        <end position="107"/>
    </location>
</feature>
<feature type="transmembrane region" description="Helical" evidence="1">
    <location>
        <begin position="223"/>
        <end position="242"/>
    </location>
</feature>
<dbReference type="RefSeq" id="WP_129426028.1">
    <property type="nucleotide sequence ID" value="NZ_SDWV01000005.1"/>
</dbReference>
<feature type="transmembrane region" description="Helical" evidence="1">
    <location>
        <begin position="254"/>
        <end position="273"/>
    </location>
</feature>
<name>A0A4Q2T855_9ACTN</name>
<accession>A0A4Q2T855</accession>
<dbReference type="AlphaFoldDB" id="A0A4Q2T855"/>
<feature type="transmembrane region" description="Helical" evidence="1">
    <location>
        <begin position="183"/>
        <end position="203"/>
    </location>
</feature>
<feature type="transmembrane region" description="Helical" evidence="1">
    <location>
        <begin position="12"/>
        <end position="33"/>
    </location>
</feature>
<dbReference type="OrthoDB" id="4966979at2"/>
<reference evidence="2 3" key="1">
    <citation type="submission" date="2019-01" db="EMBL/GenBank/DDBJ databases">
        <title>Novel species of Nocardioides.</title>
        <authorList>
            <person name="Liu Q."/>
            <person name="X Y.-H."/>
        </authorList>
    </citation>
    <scope>NUCLEOTIDE SEQUENCE [LARGE SCALE GENOMIC DNA]</scope>
    <source>
        <strain evidence="2 3">HLT2-9</strain>
    </source>
</reference>
<keyword evidence="3" id="KW-1185">Reference proteome</keyword>
<organism evidence="2 3">
    <name type="scientific">Nocardioides zhouii</name>
    <dbReference type="NCBI Taxonomy" id="1168729"/>
    <lineage>
        <taxon>Bacteria</taxon>
        <taxon>Bacillati</taxon>
        <taxon>Actinomycetota</taxon>
        <taxon>Actinomycetes</taxon>
        <taxon>Propionibacteriales</taxon>
        <taxon>Nocardioidaceae</taxon>
        <taxon>Nocardioides</taxon>
    </lineage>
</organism>
<evidence type="ECO:0000313" key="2">
    <source>
        <dbReference type="EMBL" id="RYC12959.1"/>
    </source>
</evidence>
<keyword evidence="1" id="KW-0812">Transmembrane</keyword>
<evidence type="ECO:0008006" key="4">
    <source>
        <dbReference type="Google" id="ProtNLM"/>
    </source>
</evidence>
<comment type="caution">
    <text evidence="2">The sequence shown here is derived from an EMBL/GenBank/DDBJ whole genome shotgun (WGS) entry which is preliminary data.</text>
</comment>
<evidence type="ECO:0000256" key="1">
    <source>
        <dbReference type="SAM" id="Phobius"/>
    </source>
</evidence>
<keyword evidence="1" id="KW-0472">Membrane</keyword>
<dbReference type="EMBL" id="SDWV01000005">
    <property type="protein sequence ID" value="RYC12959.1"/>
    <property type="molecule type" value="Genomic_DNA"/>
</dbReference>
<keyword evidence="1" id="KW-1133">Transmembrane helix</keyword>
<evidence type="ECO:0000313" key="3">
    <source>
        <dbReference type="Proteomes" id="UP000291101"/>
    </source>
</evidence>
<proteinExistence type="predicted"/>
<gene>
    <name evidence="2" type="ORF">EUA94_06950</name>
</gene>
<dbReference type="Proteomes" id="UP000291101">
    <property type="component" value="Unassembled WGS sequence"/>
</dbReference>
<sequence length="334" mass="34449">MSERRADVDVVRFLALASMYVAHVAPVPGPAHVLELSEYLTMPLFALLIGVGAQLGSSRTGTGHWAAVVVRGLALVGLGLALERAEAQVVIVLVHLGVLVVVASLLARLPDLVLAGVGLAAPVVGTLLVQHTSTDVMLGQGWTSDLARFAWGGPYRLLPMVAYAALGILVARHLVTGRGARSVVAPGVLGAAMLVLAAAALAAEQKGLVDLVPYSGTLQETGLDALVATGVCLVGLAAARALDRTGAARVVGGLAAVGAMTLTLYALPILWLAYDVRVLHPGAADDSWTNLAVLLVGSLVVTAAWRLVVRREPWRRGPVEGALGTVTGLVERRG</sequence>
<feature type="transmembrane region" description="Helical" evidence="1">
    <location>
        <begin position="288"/>
        <end position="308"/>
    </location>
</feature>
<feature type="transmembrane region" description="Helical" evidence="1">
    <location>
        <begin position="153"/>
        <end position="171"/>
    </location>
</feature>
<feature type="transmembrane region" description="Helical" evidence="1">
    <location>
        <begin position="112"/>
        <end position="133"/>
    </location>
</feature>
<protein>
    <recommendedName>
        <fullName evidence="4">DUF1624 domain-containing protein</fullName>
    </recommendedName>
</protein>